<dbReference type="Gene3D" id="1.10.520.20">
    <property type="entry name" value="N-terminal domain of the delta subunit of the F1F0-ATP synthase"/>
    <property type="match status" value="1"/>
</dbReference>
<dbReference type="HAMAP" id="MF_01416">
    <property type="entry name" value="ATP_synth_delta_bact"/>
    <property type="match status" value="1"/>
</dbReference>
<comment type="subcellular location">
    <subcellularLocation>
        <location evidence="7">Cell membrane</location>
        <topology evidence="7">Peripheral membrane protein</topology>
    </subcellularLocation>
    <subcellularLocation>
        <location evidence="1">Membrane</location>
    </subcellularLocation>
</comment>
<dbReference type="InterPro" id="IPR026015">
    <property type="entry name" value="ATP_synth_OSCP/delta_N_sf"/>
</dbReference>
<dbReference type="PRINTS" id="PR00125">
    <property type="entry name" value="ATPASEDELTA"/>
</dbReference>
<sequence length="191" mass="22604">MKDIDKIKLLKPTAKSIFEIAKQLNMVDKIYNELYKCSELFKDEDIKKYFIDKSIPKKCKIEIIENKLKPIFSREAYVFISILMEHEVIDILPDILVFYKEIRDNEYNNIIRVRIIAADNIDNETIEDIIKTVKCFSNKEIVYSTEVDKDILGGIIIYIDSKVYDYSVKNQVYMMRDKIINFGGNKIFKIF</sequence>
<dbReference type="GO" id="GO:0046933">
    <property type="term" value="F:proton-transporting ATP synthase activity, rotational mechanism"/>
    <property type="evidence" value="ECO:0007669"/>
    <property type="project" value="UniProtKB-UniRule"/>
</dbReference>
<comment type="similarity">
    <text evidence="7">Belongs to the ATPase delta chain family.</text>
</comment>
<evidence type="ECO:0000256" key="3">
    <source>
        <dbReference type="ARBA" id="ARBA00022781"/>
    </source>
</evidence>
<keyword evidence="7" id="KW-0139">CF(1)</keyword>
<keyword evidence="4 7" id="KW-0406">Ion transport</keyword>
<proteinExistence type="inferred from homology"/>
<dbReference type="RefSeq" id="WP_147738696.1">
    <property type="nucleotide sequence ID" value="NZ_SAXU01000001.1"/>
</dbReference>
<keyword evidence="2 7" id="KW-0813">Transport</keyword>
<evidence type="ECO:0000256" key="2">
    <source>
        <dbReference type="ARBA" id="ARBA00022448"/>
    </source>
</evidence>
<evidence type="ECO:0000256" key="1">
    <source>
        <dbReference type="ARBA" id="ARBA00004370"/>
    </source>
</evidence>
<dbReference type="InterPro" id="IPR000711">
    <property type="entry name" value="ATPase_OSCP/dsu"/>
</dbReference>
<dbReference type="GO" id="GO:0005886">
    <property type="term" value="C:plasma membrane"/>
    <property type="evidence" value="ECO:0007669"/>
    <property type="project" value="UniProtKB-SubCell"/>
</dbReference>
<gene>
    <name evidence="7 8" type="primary">atpH</name>
    <name evidence="8" type="ORF">EPJ79_05245</name>
</gene>
<evidence type="ECO:0000313" key="8">
    <source>
        <dbReference type="EMBL" id="TXJ20548.1"/>
    </source>
</evidence>
<dbReference type="PANTHER" id="PTHR11910">
    <property type="entry name" value="ATP SYNTHASE DELTA CHAIN"/>
    <property type="match status" value="1"/>
</dbReference>
<dbReference type="Pfam" id="PF00213">
    <property type="entry name" value="OSCP"/>
    <property type="match status" value="1"/>
</dbReference>
<keyword evidence="6 7" id="KW-0066">ATP synthesis</keyword>
<accession>A0A5C8D637</accession>
<dbReference type="EMBL" id="SAXU01000001">
    <property type="protein sequence ID" value="TXJ20548.1"/>
    <property type="molecule type" value="Genomic_DNA"/>
</dbReference>
<dbReference type="GO" id="GO:0045259">
    <property type="term" value="C:proton-transporting ATP synthase complex"/>
    <property type="evidence" value="ECO:0007669"/>
    <property type="project" value="UniProtKB-KW"/>
</dbReference>
<comment type="function">
    <text evidence="7">F(1)F(0) ATP synthase produces ATP from ADP in the presence of a proton or sodium gradient. F-type ATPases consist of two structural domains, F(1) containing the extramembraneous catalytic core and F(0) containing the membrane proton channel, linked together by a central stalk and a peripheral stalk. During catalysis, ATP synthesis in the catalytic domain of F(1) is coupled via a rotary mechanism of the central stalk subunits to proton translocation.</text>
</comment>
<protein>
    <recommendedName>
        <fullName evidence="7">ATP synthase subunit delta</fullName>
    </recommendedName>
    <alternativeName>
        <fullName evidence="7">ATP synthase F(1) sector subunit delta</fullName>
    </alternativeName>
    <alternativeName>
        <fullName evidence="7">F-type ATPase subunit delta</fullName>
        <shortName evidence="7">F-ATPase subunit delta</shortName>
    </alternativeName>
</protein>
<reference evidence="8 9" key="1">
    <citation type="journal article" date="1992" name="Lakartidningen">
        <title>[Penicillin V and not amoxicillin is the first choice preparation in acute otitis].</title>
        <authorList>
            <person name="Kamme C."/>
            <person name="Lundgren K."/>
            <person name="Prellner K."/>
        </authorList>
    </citation>
    <scope>NUCLEOTIDE SEQUENCE [LARGE SCALE GENOMIC DNA]</scope>
    <source>
        <strain evidence="8 9">513A</strain>
    </source>
</reference>
<comment type="function">
    <text evidence="7">This protein is part of the stalk that links CF(0) to CF(1). It either transmits conformational changes from CF(0) to CF(1) or is implicated in proton conduction.</text>
</comment>
<dbReference type="AlphaFoldDB" id="A0A5C8D637"/>
<comment type="caution">
    <text evidence="8">The sequence shown here is derived from an EMBL/GenBank/DDBJ whole genome shotgun (WGS) entry which is preliminary data.</text>
</comment>
<evidence type="ECO:0000256" key="5">
    <source>
        <dbReference type="ARBA" id="ARBA00023136"/>
    </source>
</evidence>
<evidence type="ECO:0000256" key="4">
    <source>
        <dbReference type="ARBA" id="ARBA00023065"/>
    </source>
</evidence>
<keyword evidence="5 7" id="KW-0472">Membrane</keyword>
<evidence type="ECO:0000256" key="7">
    <source>
        <dbReference type="HAMAP-Rule" id="MF_01416"/>
    </source>
</evidence>
<dbReference type="NCBIfam" id="TIGR01145">
    <property type="entry name" value="ATP_synt_delta"/>
    <property type="match status" value="1"/>
</dbReference>
<organism evidence="8 9">
    <name type="scientific">Brachyspira aalborgi</name>
    <dbReference type="NCBI Taxonomy" id="29522"/>
    <lineage>
        <taxon>Bacteria</taxon>
        <taxon>Pseudomonadati</taxon>
        <taxon>Spirochaetota</taxon>
        <taxon>Spirochaetia</taxon>
        <taxon>Brachyspirales</taxon>
        <taxon>Brachyspiraceae</taxon>
        <taxon>Brachyspira</taxon>
    </lineage>
</organism>
<dbReference type="Proteomes" id="UP000324638">
    <property type="component" value="Unassembled WGS sequence"/>
</dbReference>
<evidence type="ECO:0000256" key="6">
    <source>
        <dbReference type="ARBA" id="ARBA00023310"/>
    </source>
</evidence>
<evidence type="ECO:0000313" key="9">
    <source>
        <dbReference type="Proteomes" id="UP000324638"/>
    </source>
</evidence>
<keyword evidence="3 7" id="KW-0375">Hydrogen ion transport</keyword>
<keyword evidence="7" id="KW-1003">Cell membrane</keyword>
<dbReference type="SUPFAM" id="SSF47928">
    <property type="entry name" value="N-terminal domain of the delta subunit of the F1F0-ATP synthase"/>
    <property type="match status" value="1"/>
</dbReference>
<name>A0A5C8D637_9SPIR</name>